<name>A0A1A9KCG9_9PSED</name>
<evidence type="ECO:0000256" key="3">
    <source>
        <dbReference type="ARBA" id="ARBA00023027"/>
    </source>
</evidence>
<dbReference type="PANTHER" id="PTHR43570">
    <property type="entry name" value="ALDEHYDE DEHYDROGENASE"/>
    <property type="match status" value="1"/>
</dbReference>
<protein>
    <recommendedName>
        <fullName evidence="4">Aldehyde dehydrogenase</fullName>
    </recommendedName>
</protein>
<dbReference type="Gene3D" id="3.40.309.10">
    <property type="entry name" value="Aldehyde Dehydrogenase, Chain A, domain 2"/>
    <property type="match status" value="1"/>
</dbReference>
<evidence type="ECO:0000256" key="5">
    <source>
        <dbReference type="PIRSR" id="PIRSR036492-1"/>
    </source>
</evidence>
<organism evidence="7 8">
    <name type="scientific">Pseudomonas citronellolis</name>
    <dbReference type="NCBI Taxonomy" id="53408"/>
    <lineage>
        <taxon>Bacteria</taxon>
        <taxon>Pseudomonadati</taxon>
        <taxon>Pseudomonadota</taxon>
        <taxon>Gammaproteobacteria</taxon>
        <taxon>Pseudomonadales</taxon>
        <taxon>Pseudomonadaceae</taxon>
        <taxon>Pseudomonas</taxon>
    </lineage>
</organism>
<dbReference type="EMBL" id="CP015878">
    <property type="protein sequence ID" value="ANI15198.1"/>
    <property type="molecule type" value="Genomic_DNA"/>
</dbReference>
<dbReference type="InterPro" id="IPR016163">
    <property type="entry name" value="Ald_DH_C"/>
</dbReference>
<evidence type="ECO:0000259" key="6">
    <source>
        <dbReference type="Pfam" id="PF00171"/>
    </source>
</evidence>
<evidence type="ECO:0000313" key="7">
    <source>
        <dbReference type="EMBL" id="ANI15198.1"/>
    </source>
</evidence>
<dbReference type="Pfam" id="PF00171">
    <property type="entry name" value="Aldedh"/>
    <property type="match status" value="1"/>
</dbReference>
<dbReference type="InterPro" id="IPR015590">
    <property type="entry name" value="Aldehyde_DH_dom"/>
</dbReference>
<dbReference type="AlphaFoldDB" id="A0A1A9KCG9"/>
<feature type="active site" evidence="5">
    <location>
        <position position="253"/>
    </location>
</feature>
<comment type="similarity">
    <text evidence="1 4">Belongs to the aldehyde dehydrogenase family.</text>
</comment>
<evidence type="ECO:0000256" key="4">
    <source>
        <dbReference type="PIRNR" id="PIRNR036492"/>
    </source>
</evidence>
<dbReference type="InterPro" id="IPR012394">
    <property type="entry name" value="Aldehyde_DH_NAD(P)"/>
</dbReference>
<dbReference type="GO" id="GO:0004029">
    <property type="term" value="F:aldehyde dehydrogenase (NAD+) activity"/>
    <property type="evidence" value="ECO:0007669"/>
    <property type="project" value="TreeGrafter"/>
</dbReference>
<keyword evidence="3" id="KW-0520">NAD</keyword>
<keyword evidence="2 4" id="KW-0560">Oxidoreductase</keyword>
<dbReference type="RefSeq" id="WP_064583103.1">
    <property type="nucleotide sequence ID" value="NZ_CP015878.1"/>
</dbReference>
<proteinExistence type="inferred from homology"/>
<feature type="active site" evidence="5">
    <location>
        <position position="218"/>
    </location>
</feature>
<dbReference type="PIRSF" id="PIRSF036492">
    <property type="entry name" value="ALDH"/>
    <property type="match status" value="1"/>
</dbReference>
<evidence type="ECO:0000256" key="1">
    <source>
        <dbReference type="ARBA" id="ARBA00009986"/>
    </source>
</evidence>
<accession>A0A1A9KCG9</accession>
<evidence type="ECO:0000313" key="8">
    <source>
        <dbReference type="Proteomes" id="UP000077748"/>
    </source>
</evidence>
<dbReference type="SUPFAM" id="SSF53720">
    <property type="entry name" value="ALDH-like"/>
    <property type="match status" value="1"/>
</dbReference>
<feature type="domain" description="Aldehyde dehydrogenase" evidence="6">
    <location>
        <begin position="27"/>
        <end position="438"/>
    </location>
</feature>
<reference evidence="7 8" key="1">
    <citation type="submission" date="2016-05" db="EMBL/GenBank/DDBJ databases">
        <title>Genome Sequence of Pseudomonas citronellolis Strain SJTE-3, an Estrogens and Persistent Organic Pollutants degradation strain.</title>
        <authorList>
            <person name="Liang R."/>
        </authorList>
    </citation>
    <scope>NUCLEOTIDE SEQUENCE [LARGE SCALE GENOMIC DNA]</scope>
    <source>
        <strain evidence="7 8">SJTE-3</strain>
    </source>
</reference>
<gene>
    <name evidence="7" type="ORF">A9C11_14930</name>
</gene>
<dbReference type="Gene3D" id="3.40.605.10">
    <property type="entry name" value="Aldehyde Dehydrogenase, Chain A, domain 1"/>
    <property type="match status" value="1"/>
</dbReference>
<dbReference type="PANTHER" id="PTHR43570:SF20">
    <property type="entry name" value="ALDEHYDE DEHYDROGENASE ALDX-RELATED"/>
    <property type="match status" value="1"/>
</dbReference>
<dbReference type="InterPro" id="IPR016162">
    <property type="entry name" value="Ald_DH_N"/>
</dbReference>
<dbReference type="Proteomes" id="UP000077748">
    <property type="component" value="Chromosome"/>
</dbReference>
<sequence>MTTQPPIQRLERLFALQKAAFAQDMFPSAETRIERMSRIVPMMYSYRARIHEALVADFGSHSGAAADLTEILSMVERVRFDCANVQQWMKPIAKPVDPATQGESLAYVQYSPKGVVCNMAAWNFPFDVGIGPLIDMLGAGNRVILKPSDLTPNSGALLQEMFAAYFAEDEVAVVNGDLELARHCATLPWDHLLFTGGTAVGREIMKRCAENLVPVTLELGGRNPTIVGRDKLGDAQTLAAIAGIKAIKRGQLCITVDHLLVPEEGLQDFVKALSEVMQHSFGHDNGASSASGIINQRHVERLQRLLEDAQGKSDQVIRIGREMDAGARDMPFHIVVNPRDDAQVVREEIFGPILPVQTYKSTDDLIARINQGDTPLGIYLFSDDPALRQAIATRTRSGGVCFNIAVMQGALASMGFGGVGASGMGRHHGEEGFREFSNPRGFYERRAGGSFELITPPYGAATRQLIDTVAYPQVAAALGLEP</sequence>
<evidence type="ECO:0000256" key="2">
    <source>
        <dbReference type="ARBA" id="ARBA00023002"/>
    </source>
</evidence>
<dbReference type="InterPro" id="IPR016161">
    <property type="entry name" value="Ald_DH/histidinol_DH"/>
</dbReference>
<dbReference type="GO" id="GO:0006081">
    <property type="term" value="P:aldehyde metabolic process"/>
    <property type="evidence" value="ECO:0007669"/>
    <property type="project" value="InterPro"/>
</dbReference>
<dbReference type="GO" id="GO:0005737">
    <property type="term" value="C:cytoplasm"/>
    <property type="evidence" value="ECO:0007669"/>
    <property type="project" value="TreeGrafter"/>
</dbReference>